<keyword evidence="2 5" id="KW-0812">Transmembrane</keyword>
<dbReference type="InterPro" id="IPR036259">
    <property type="entry name" value="MFS_trans_sf"/>
</dbReference>
<feature type="transmembrane region" description="Helical" evidence="5">
    <location>
        <begin position="59"/>
        <end position="79"/>
    </location>
</feature>
<dbReference type="GO" id="GO:0022857">
    <property type="term" value="F:transmembrane transporter activity"/>
    <property type="evidence" value="ECO:0007669"/>
    <property type="project" value="TreeGrafter"/>
</dbReference>
<keyword evidence="4 5" id="KW-0472">Membrane</keyword>
<dbReference type="GO" id="GO:0005886">
    <property type="term" value="C:plasma membrane"/>
    <property type="evidence" value="ECO:0007669"/>
    <property type="project" value="TreeGrafter"/>
</dbReference>
<dbReference type="AlphaFoldDB" id="A0A943HRP1"/>
<feature type="transmembrane region" description="Helical" evidence="5">
    <location>
        <begin position="211"/>
        <end position="233"/>
    </location>
</feature>
<organism evidence="6 7">
    <name type="scientific">Bacteroides thetaiotaomicron</name>
    <dbReference type="NCBI Taxonomy" id="818"/>
    <lineage>
        <taxon>Bacteria</taxon>
        <taxon>Pseudomonadati</taxon>
        <taxon>Bacteroidota</taxon>
        <taxon>Bacteroidia</taxon>
        <taxon>Bacteroidales</taxon>
        <taxon>Bacteroidaceae</taxon>
        <taxon>Bacteroides</taxon>
    </lineage>
</organism>
<keyword evidence="3 5" id="KW-1133">Transmembrane helix</keyword>
<feature type="transmembrane region" description="Helical" evidence="5">
    <location>
        <begin position="179"/>
        <end position="199"/>
    </location>
</feature>
<evidence type="ECO:0000313" key="7">
    <source>
        <dbReference type="Proteomes" id="UP000782901"/>
    </source>
</evidence>
<comment type="caution">
    <text evidence="6">The sequence shown here is derived from an EMBL/GenBank/DDBJ whole genome shotgun (WGS) entry which is preliminary data.</text>
</comment>
<dbReference type="PANTHER" id="PTHR23501">
    <property type="entry name" value="MAJOR FACILITATOR SUPERFAMILY"/>
    <property type="match status" value="1"/>
</dbReference>
<dbReference type="EMBL" id="JAGZEE010000037">
    <property type="protein sequence ID" value="MBS5412763.1"/>
    <property type="molecule type" value="Genomic_DNA"/>
</dbReference>
<reference evidence="6" key="1">
    <citation type="submission" date="2021-02" db="EMBL/GenBank/DDBJ databases">
        <title>Infant gut strain persistence is associated with maternal origin, phylogeny, and functional potential including surface adhesion and iron acquisition.</title>
        <authorList>
            <person name="Lou Y.C."/>
        </authorList>
    </citation>
    <scope>NUCLEOTIDE SEQUENCE</scope>
    <source>
        <strain evidence="6">L3_082_243G1_dasL3_082_243G1_maxbin2.maxbin.015s ta_sub</strain>
    </source>
</reference>
<dbReference type="SUPFAM" id="SSF103473">
    <property type="entry name" value="MFS general substrate transporter"/>
    <property type="match status" value="1"/>
</dbReference>
<evidence type="ECO:0008006" key="8">
    <source>
        <dbReference type="Google" id="ProtNLM"/>
    </source>
</evidence>
<proteinExistence type="predicted"/>
<evidence type="ECO:0000256" key="3">
    <source>
        <dbReference type="ARBA" id="ARBA00022989"/>
    </source>
</evidence>
<feature type="transmembrane region" description="Helical" evidence="5">
    <location>
        <begin position="149"/>
        <end position="173"/>
    </location>
</feature>
<evidence type="ECO:0000256" key="1">
    <source>
        <dbReference type="ARBA" id="ARBA00004141"/>
    </source>
</evidence>
<feature type="transmembrane region" description="Helical" evidence="5">
    <location>
        <begin position="26"/>
        <end position="47"/>
    </location>
</feature>
<evidence type="ECO:0000256" key="2">
    <source>
        <dbReference type="ARBA" id="ARBA00022692"/>
    </source>
</evidence>
<protein>
    <recommendedName>
        <fullName evidence="8">Transport-related membrane protein</fullName>
    </recommendedName>
</protein>
<dbReference type="PANTHER" id="PTHR23501:SF5">
    <property type="entry name" value="TRANSPORT PROTEIN"/>
    <property type="match status" value="1"/>
</dbReference>
<evidence type="ECO:0000256" key="4">
    <source>
        <dbReference type="ARBA" id="ARBA00023136"/>
    </source>
</evidence>
<evidence type="ECO:0000313" key="6">
    <source>
        <dbReference type="EMBL" id="MBS5412763.1"/>
    </source>
</evidence>
<name>A0A943HRP1_BACT4</name>
<feature type="transmembrane region" description="Helical" evidence="5">
    <location>
        <begin position="282"/>
        <end position="301"/>
    </location>
</feature>
<dbReference type="Proteomes" id="UP000782901">
    <property type="component" value="Unassembled WGS sequence"/>
</dbReference>
<feature type="transmembrane region" description="Helical" evidence="5">
    <location>
        <begin position="387"/>
        <end position="406"/>
    </location>
</feature>
<feature type="transmembrane region" description="Helical" evidence="5">
    <location>
        <begin position="347"/>
        <end position="367"/>
    </location>
</feature>
<feature type="transmembrane region" description="Helical" evidence="5">
    <location>
        <begin position="482"/>
        <end position="502"/>
    </location>
</feature>
<feature type="transmembrane region" description="Helical" evidence="5">
    <location>
        <begin position="418"/>
        <end position="440"/>
    </location>
</feature>
<feature type="transmembrane region" description="Helical" evidence="5">
    <location>
        <begin position="321"/>
        <end position="340"/>
    </location>
</feature>
<accession>A0A943HRP1</accession>
<feature type="transmembrane region" description="Helical" evidence="5">
    <location>
        <begin position="91"/>
        <end position="117"/>
    </location>
</feature>
<sequence>MGAPVLNGPFVMPMFRSFVPWKMQPWIYLFIAVTFQLSGGVYLGALNQMIGSMSLMREDILMCMYANLAGMAIYFPLLFRMKFRFTNKTLLTSAALGVLLCNLIAPHITFLPLLWLICFIEGMCKIQGTFECMSNIQLWMTPKRDFTVFFPWLHIVILGSIQLSDLITTYLMYHYHWTYMNLFIAGLMLIVLLIQTTCIKHFRFMKKFPLFGIDWLGAALWAALLAEIAFLFNYGDWYDWWNSPVIRQLSIAILITLGFCIWRMITIRHPFLEPKMWTYRHYWSLLGLVTLVEAFLATEHVLEEVFYEEVMKYEELVSVQLDWFAMIGIVAGCVFSYWWMHVKQYNYVRLVIVGFIGLIGYLTGFYLTLSTDIHISQLYLPTICRGFAYAVLSATFMVCLEEIMTFQHFFQGLSVFNMLHMVVGGVLGCAVYAQGLAYYVPDNLSRYGSAIDHVSFSSNPFNLGHYMEEFISQMMEVSIKQIYGWVAYACIFLFLLLLLYDFPVRRSLKSMPSWKEVAREVKNTFWRTTHAPSEKKKQL</sequence>
<gene>
    <name evidence="6" type="ORF">KHY35_18985</name>
</gene>
<comment type="subcellular location">
    <subcellularLocation>
        <location evidence="1">Membrane</location>
        <topology evidence="1">Multi-pass membrane protein</topology>
    </subcellularLocation>
</comment>
<evidence type="ECO:0000256" key="5">
    <source>
        <dbReference type="SAM" id="Phobius"/>
    </source>
</evidence>
<feature type="transmembrane region" description="Helical" evidence="5">
    <location>
        <begin position="245"/>
        <end position="262"/>
    </location>
</feature>